<name>A0AA90Z536_9RHOB</name>
<dbReference type="AlphaFoldDB" id="A0AA90Z536"/>
<feature type="transmembrane region" description="Helical" evidence="5">
    <location>
        <begin position="65"/>
        <end position="85"/>
    </location>
</feature>
<dbReference type="Proteomes" id="UP000597886">
    <property type="component" value="Unassembled WGS sequence"/>
</dbReference>
<evidence type="ECO:0000256" key="3">
    <source>
        <dbReference type="ARBA" id="ARBA00022989"/>
    </source>
</evidence>
<proteinExistence type="predicted"/>
<protein>
    <submittedName>
        <fullName evidence="7">DUF4405 domain-containing protein</fullName>
    </submittedName>
</protein>
<reference evidence="7" key="1">
    <citation type="submission" date="2019-12" db="EMBL/GenBank/DDBJ databases">
        <title>Ruegeria JWLKs population differentiation of coral mucus and skeleton niches.</title>
        <authorList>
            <person name="Luo D."/>
        </authorList>
    </citation>
    <scope>NUCLEOTIDE SEQUENCE</scope>
    <source>
        <strain evidence="7">HKCCD6181</strain>
    </source>
</reference>
<comment type="subcellular location">
    <subcellularLocation>
        <location evidence="1">Membrane</location>
        <topology evidence="1">Multi-pass membrane protein</topology>
    </subcellularLocation>
</comment>
<feature type="transmembrane region" description="Helical" evidence="5">
    <location>
        <begin position="21"/>
        <end position="45"/>
    </location>
</feature>
<dbReference type="InterPro" id="IPR037294">
    <property type="entry name" value="ABC_BtuC-like"/>
</dbReference>
<evidence type="ECO:0000313" key="7">
    <source>
        <dbReference type="EMBL" id="NOE20421.1"/>
    </source>
</evidence>
<organism evidence="7 8">
    <name type="scientific">Ruegeria atlantica</name>
    <dbReference type="NCBI Taxonomy" id="81569"/>
    <lineage>
        <taxon>Bacteria</taxon>
        <taxon>Pseudomonadati</taxon>
        <taxon>Pseudomonadota</taxon>
        <taxon>Alphaproteobacteria</taxon>
        <taxon>Rhodobacterales</taxon>
        <taxon>Roseobacteraceae</taxon>
        <taxon>Ruegeria</taxon>
    </lineage>
</organism>
<keyword evidence="2 5" id="KW-0812">Transmembrane</keyword>
<evidence type="ECO:0000259" key="6">
    <source>
        <dbReference type="Pfam" id="PF14358"/>
    </source>
</evidence>
<evidence type="ECO:0000256" key="5">
    <source>
        <dbReference type="SAM" id="Phobius"/>
    </source>
</evidence>
<keyword evidence="3 5" id="KW-1133">Transmembrane helix</keyword>
<sequence>MANAESTARVKTKISGRAMAVFGVTFSFLAMLVSGGILFFAPIGKISNATDWQVLGLDRQGWDDVHIALALLFVGFSLWHAALHFRTFKTLILDNRMCPQGHRIEAMIGAAFVIALVTLTVFGLPPANWLLDLNEFFKHEFWAG</sequence>
<evidence type="ECO:0000313" key="8">
    <source>
        <dbReference type="Proteomes" id="UP000597886"/>
    </source>
</evidence>
<dbReference type="RefSeq" id="WP_170602101.1">
    <property type="nucleotide sequence ID" value="NZ_WVRA01000010.1"/>
</dbReference>
<feature type="domain" description="Flavinylation-associated cytochrome" evidence="6">
    <location>
        <begin position="22"/>
        <end position="85"/>
    </location>
</feature>
<dbReference type="Gene3D" id="1.10.3470.10">
    <property type="entry name" value="ABC transporter involved in vitamin B12 uptake, BtuC"/>
    <property type="match status" value="1"/>
</dbReference>
<gene>
    <name evidence="7" type="ORF">GS634_20030</name>
</gene>
<keyword evidence="4 5" id="KW-0472">Membrane</keyword>
<dbReference type="GO" id="GO:0016020">
    <property type="term" value="C:membrane"/>
    <property type="evidence" value="ECO:0007669"/>
    <property type="project" value="UniProtKB-SubCell"/>
</dbReference>
<accession>A0AA90Z536</accession>
<evidence type="ECO:0000256" key="4">
    <source>
        <dbReference type="ARBA" id="ARBA00023136"/>
    </source>
</evidence>
<dbReference type="InterPro" id="IPR025517">
    <property type="entry name" value="DUF4405"/>
</dbReference>
<feature type="transmembrane region" description="Helical" evidence="5">
    <location>
        <begin position="106"/>
        <end position="124"/>
    </location>
</feature>
<dbReference type="Pfam" id="PF14358">
    <property type="entry name" value="DUF4405"/>
    <property type="match status" value="1"/>
</dbReference>
<evidence type="ECO:0000256" key="2">
    <source>
        <dbReference type="ARBA" id="ARBA00022692"/>
    </source>
</evidence>
<evidence type="ECO:0000256" key="1">
    <source>
        <dbReference type="ARBA" id="ARBA00004141"/>
    </source>
</evidence>
<dbReference type="EMBL" id="WVRA01000010">
    <property type="protein sequence ID" value="NOE20421.1"/>
    <property type="molecule type" value="Genomic_DNA"/>
</dbReference>
<comment type="caution">
    <text evidence="7">The sequence shown here is derived from an EMBL/GenBank/DDBJ whole genome shotgun (WGS) entry which is preliminary data.</text>
</comment>